<dbReference type="STRING" id="3469.A0A4Y7L7W8"/>
<evidence type="ECO:0000256" key="1">
    <source>
        <dbReference type="SAM" id="MobiDB-lite"/>
    </source>
</evidence>
<evidence type="ECO:0000313" key="3">
    <source>
        <dbReference type="Proteomes" id="UP000316621"/>
    </source>
</evidence>
<feature type="region of interest" description="Disordered" evidence="1">
    <location>
        <begin position="61"/>
        <end position="105"/>
    </location>
</feature>
<organism evidence="2 3">
    <name type="scientific">Papaver somniferum</name>
    <name type="common">Opium poppy</name>
    <dbReference type="NCBI Taxonomy" id="3469"/>
    <lineage>
        <taxon>Eukaryota</taxon>
        <taxon>Viridiplantae</taxon>
        <taxon>Streptophyta</taxon>
        <taxon>Embryophyta</taxon>
        <taxon>Tracheophyta</taxon>
        <taxon>Spermatophyta</taxon>
        <taxon>Magnoliopsida</taxon>
        <taxon>Ranunculales</taxon>
        <taxon>Papaveraceae</taxon>
        <taxon>Papaveroideae</taxon>
        <taxon>Papaver</taxon>
    </lineage>
</organism>
<dbReference type="Proteomes" id="UP000316621">
    <property type="component" value="Chromosome 10"/>
</dbReference>
<gene>
    <name evidence="2" type="ORF">C5167_042851</name>
</gene>
<dbReference type="AlphaFoldDB" id="A0A4Y7L7W8"/>
<accession>A0A4Y7L7W8</accession>
<sequence length="105" mass="11108">MQFTVVVFPYTSLGAKQLEGKSKLQSLLDTRAGLEHSCSWGRMPAGIAMVPMVLPDGRVGYVLQQPGAQTPVPPQSRRDDSGSSDSCRSQGSGGNNGGDGGRSWR</sequence>
<feature type="compositionally biased region" description="Gly residues" evidence="1">
    <location>
        <begin position="91"/>
        <end position="105"/>
    </location>
</feature>
<keyword evidence="3" id="KW-1185">Reference proteome</keyword>
<protein>
    <submittedName>
        <fullName evidence="2">Uncharacterized protein</fullName>
    </submittedName>
</protein>
<reference evidence="2 3" key="1">
    <citation type="journal article" date="2018" name="Science">
        <title>The opium poppy genome and morphinan production.</title>
        <authorList>
            <person name="Guo L."/>
            <person name="Winzer T."/>
            <person name="Yang X."/>
            <person name="Li Y."/>
            <person name="Ning Z."/>
            <person name="He Z."/>
            <person name="Teodor R."/>
            <person name="Lu Y."/>
            <person name="Bowser T.A."/>
            <person name="Graham I.A."/>
            <person name="Ye K."/>
        </authorList>
    </citation>
    <scope>NUCLEOTIDE SEQUENCE [LARGE SCALE GENOMIC DNA]</scope>
    <source>
        <strain evidence="3">cv. HN1</strain>
        <tissue evidence="2">Leaves</tissue>
    </source>
</reference>
<dbReference type="EMBL" id="CM010724">
    <property type="protein sequence ID" value="RZC80275.1"/>
    <property type="molecule type" value="Genomic_DNA"/>
</dbReference>
<proteinExistence type="predicted"/>
<evidence type="ECO:0000313" key="2">
    <source>
        <dbReference type="EMBL" id="RZC80275.1"/>
    </source>
</evidence>
<name>A0A4Y7L7W8_PAPSO</name>
<dbReference type="Gramene" id="RZC80275">
    <property type="protein sequence ID" value="RZC80275"/>
    <property type="gene ID" value="C5167_042851"/>
</dbReference>